<reference evidence="1 2" key="1">
    <citation type="submission" date="2009-11" db="EMBL/GenBank/DDBJ databases">
        <title>Annotation of Allomyces macrogynus ATCC 38327.</title>
        <authorList>
            <consortium name="The Broad Institute Genome Sequencing Platform"/>
            <person name="Russ C."/>
            <person name="Cuomo C."/>
            <person name="Burger G."/>
            <person name="Gray M.W."/>
            <person name="Holland P.W.H."/>
            <person name="King N."/>
            <person name="Lang F.B.F."/>
            <person name="Roger A.J."/>
            <person name="Ruiz-Trillo I."/>
            <person name="Young S.K."/>
            <person name="Zeng Q."/>
            <person name="Gargeya S."/>
            <person name="Fitzgerald M."/>
            <person name="Haas B."/>
            <person name="Abouelleil A."/>
            <person name="Alvarado L."/>
            <person name="Arachchi H.M."/>
            <person name="Berlin A."/>
            <person name="Chapman S.B."/>
            <person name="Gearin G."/>
            <person name="Goldberg J."/>
            <person name="Griggs A."/>
            <person name="Gujja S."/>
            <person name="Hansen M."/>
            <person name="Heiman D."/>
            <person name="Howarth C."/>
            <person name="Larimer J."/>
            <person name="Lui A."/>
            <person name="MacDonald P.J.P."/>
            <person name="McCowen C."/>
            <person name="Montmayeur A."/>
            <person name="Murphy C."/>
            <person name="Neiman D."/>
            <person name="Pearson M."/>
            <person name="Priest M."/>
            <person name="Roberts A."/>
            <person name="Saif S."/>
            <person name="Shea T."/>
            <person name="Sisk P."/>
            <person name="Stolte C."/>
            <person name="Sykes S."/>
            <person name="Wortman J."/>
            <person name="Nusbaum C."/>
            <person name="Birren B."/>
        </authorList>
    </citation>
    <scope>NUCLEOTIDE SEQUENCE [LARGE SCALE GENOMIC DNA]</scope>
    <source>
        <strain evidence="1 2">ATCC 38327</strain>
    </source>
</reference>
<reference evidence="2" key="2">
    <citation type="submission" date="2009-11" db="EMBL/GenBank/DDBJ databases">
        <title>The Genome Sequence of Allomyces macrogynus strain ATCC 38327.</title>
        <authorList>
            <consortium name="The Broad Institute Genome Sequencing Platform"/>
            <person name="Russ C."/>
            <person name="Cuomo C."/>
            <person name="Shea T."/>
            <person name="Young S.K."/>
            <person name="Zeng Q."/>
            <person name="Koehrsen M."/>
            <person name="Haas B."/>
            <person name="Borodovsky M."/>
            <person name="Guigo R."/>
            <person name="Alvarado L."/>
            <person name="Berlin A."/>
            <person name="Borenstein D."/>
            <person name="Chen Z."/>
            <person name="Engels R."/>
            <person name="Freedman E."/>
            <person name="Gellesch M."/>
            <person name="Goldberg J."/>
            <person name="Griggs A."/>
            <person name="Gujja S."/>
            <person name="Heiman D."/>
            <person name="Hepburn T."/>
            <person name="Howarth C."/>
            <person name="Jen D."/>
            <person name="Larson L."/>
            <person name="Lewis B."/>
            <person name="Mehta T."/>
            <person name="Park D."/>
            <person name="Pearson M."/>
            <person name="Roberts A."/>
            <person name="Saif S."/>
            <person name="Shenoy N."/>
            <person name="Sisk P."/>
            <person name="Stolte C."/>
            <person name="Sykes S."/>
            <person name="Walk T."/>
            <person name="White J."/>
            <person name="Yandava C."/>
            <person name="Burger G."/>
            <person name="Gray M.W."/>
            <person name="Holland P.W.H."/>
            <person name="King N."/>
            <person name="Lang F.B.F."/>
            <person name="Roger A.J."/>
            <person name="Ruiz-Trillo I."/>
            <person name="Lander E."/>
            <person name="Nusbaum C."/>
        </authorList>
    </citation>
    <scope>NUCLEOTIDE SEQUENCE [LARGE SCALE GENOMIC DNA]</scope>
    <source>
        <strain evidence="2">ATCC 38327</strain>
    </source>
</reference>
<protein>
    <submittedName>
        <fullName evidence="1">Uncharacterized protein</fullName>
    </submittedName>
</protein>
<evidence type="ECO:0000313" key="1">
    <source>
        <dbReference type="EMBL" id="KNE64486.1"/>
    </source>
</evidence>
<dbReference type="EMBL" id="GG745344">
    <property type="protein sequence ID" value="KNE64486.1"/>
    <property type="molecule type" value="Genomic_DNA"/>
</dbReference>
<keyword evidence="2" id="KW-1185">Reference proteome</keyword>
<organism evidence="1 2">
    <name type="scientific">Allomyces macrogynus (strain ATCC 38327)</name>
    <name type="common">Allomyces javanicus var. macrogynus</name>
    <dbReference type="NCBI Taxonomy" id="578462"/>
    <lineage>
        <taxon>Eukaryota</taxon>
        <taxon>Fungi</taxon>
        <taxon>Fungi incertae sedis</taxon>
        <taxon>Blastocladiomycota</taxon>
        <taxon>Blastocladiomycetes</taxon>
        <taxon>Blastocladiales</taxon>
        <taxon>Blastocladiaceae</taxon>
        <taxon>Allomyces</taxon>
    </lineage>
</organism>
<accession>A0A0L0SPR0</accession>
<dbReference type="AlphaFoldDB" id="A0A0L0SPR0"/>
<sequence>MARAGGLGRERKRVFFSLVICDGDEEGLNGDAMQERVGEVGQGLAEWHCVRRQSGRRVVVWLLFLALHALCQHGHARFGRQRLALLAPGSFVTPGSLVAAGPHPIKPGPARGPPLSPATFAAPPACTRTKRFFRPLLFAPAYCPGSRSSSLAPIFVTNPPSDSALLALDREF</sequence>
<evidence type="ECO:0000313" key="2">
    <source>
        <dbReference type="Proteomes" id="UP000054350"/>
    </source>
</evidence>
<name>A0A0L0SPR0_ALLM3</name>
<proteinExistence type="predicted"/>
<gene>
    <name evidence="1" type="ORF">AMAG_19167</name>
</gene>
<dbReference type="Proteomes" id="UP000054350">
    <property type="component" value="Unassembled WGS sequence"/>
</dbReference>
<dbReference type="VEuPathDB" id="FungiDB:AMAG_19167"/>